<evidence type="ECO:0000256" key="2">
    <source>
        <dbReference type="SAM" id="MobiDB-lite"/>
    </source>
</evidence>
<dbReference type="PANTHER" id="PTHR14454:SF11">
    <property type="entry name" value="SERRANO, ISOFORM F"/>
    <property type="match status" value="1"/>
</dbReference>
<keyword evidence="4" id="KW-1185">Reference proteome</keyword>
<dbReference type="RefSeq" id="XP_013782103.1">
    <property type="nucleotide sequence ID" value="XM_013926649.2"/>
</dbReference>
<feature type="region of interest" description="Disordered" evidence="2">
    <location>
        <begin position="586"/>
        <end position="608"/>
    </location>
</feature>
<dbReference type="Proteomes" id="UP000694941">
    <property type="component" value="Unplaced"/>
</dbReference>
<accession>A0ABM1BHI2</accession>
<proteinExistence type="predicted"/>
<dbReference type="GeneID" id="106466368"/>
<evidence type="ECO:0000256" key="1">
    <source>
        <dbReference type="ARBA" id="ARBA00022553"/>
    </source>
</evidence>
<protein>
    <submittedName>
        <fullName evidence="5">Uncharacterized protein LOC106466368</fullName>
    </submittedName>
</protein>
<gene>
    <name evidence="5" type="primary">LOC106466368</name>
</gene>
<dbReference type="InterPro" id="IPR025946">
    <property type="entry name" value="CABIT_dom"/>
</dbReference>
<reference evidence="5" key="1">
    <citation type="submission" date="2025-08" db="UniProtKB">
        <authorList>
            <consortium name="RefSeq"/>
        </authorList>
    </citation>
    <scope>IDENTIFICATION</scope>
    <source>
        <tissue evidence="5">Muscle</tissue>
    </source>
</reference>
<evidence type="ECO:0000313" key="5">
    <source>
        <dbReference type="RefSeq" id="XP_013782103.1"/>
    </source>
</evidence>
<feature type="region of interest" description="Disordered" evidence="2">
    <location>
        <begin position="496"/>
        <end position="516"/>
    </location>
</feature>
<feature type="compositionally biased region" description="Polar residues" evidence="2">
    <location>
        <begin position="597"/>
        <end position="608"/>
    </location>
</feature>
<dbReference type="PANTHER" id="PTHR14454">
    <property type="entry name" value="GRB2-ASSOCIATED AND REGULATOR OF MAPK PROTEIN FAMILY MEMBER"/>
    <property type="match status" value="1"/>
</dbReference>
<dbReference type="InterPro" id="IPR052281">
    <property type="entry name" value="GAREM"/>
</dbReference>
<dbReference type="Pfam" id="PF12736">
    <property type="entry name" value="CABIT"/>
    <property type="match status" value="1"/>
</dbReference>
<feature type="region of interest" description="Disordered" evidence="2">
    <location>
        <begin position="528"/>
        <end position="547"/>
    </location>
</feature>
<feature type="compositionally biased region" description="Basic and acidic residues" evidence="2">
    <location>
        <begin position="383"/>
        <end position="393"/>
    </location>
</feature>
<feature type="region of interest" description="Disordered" evidence="2">
    <location>
        <begin position="631"/>
        <end position="662"/>
    </location>
</feature>
<sequence length="725" mass="81284">MASSEASAYLSVVKWGDEGHYLKEFTQKFSLPQVAKIIKGQYHNIGVPTLPYPFLNQMVFIASAGKKVRVGAQSVKFKDNRGVVPVGPKLAIPDNYNGWFEILSEDGRAMRCLENVGELARVFPKTCLVRENVKVFLSKSEDSDIMSDKTQTIVAGEILVLVNELLKPSHRGKGPGRFLRCLNSQGKTLYLSFEQKGKFSPIAGEDNISGVHSIKNLLSKRLPLMVRLVHGKPPPGLKSSFIPEMRLCSLFEEESAMALPLLKDFNVISIPMNLPLKLQAPCNVENLVKLREYSKLSEKCKKIIQEMSDQIQVIDPIIRKEYKNEGKLHFRYFHNHKHSKRNIPLIRRSFSDPMCMETVKTLITSDQETSSPVDARGIQSGDTKLKEGRQEPDERYDEIDQIYDYVRGFAPLPSKVKTELKTKEQFFGENASSPTCANSPVHTKLDLLPSPQPETITAPGHPEKPEPPPVETIPVRKLSISTEPTTQKITVSIVNKAPSKDKRSSVASKDMSPEEHVYEKVGKTNEEMKGVSTPVHHPRVPVRSNSTGKIGIASGNHAFYNNKNFIKSPSLQKQSNKNRMFKYVKSSPSKEAGMSVHRTTQGKNCRSKSLTTSPLFNIRYKSLTNMEAEFNNTLDSSNSGGKTSSGSEGSKEKEVKHMNRKLPRPKSMTNLFWDVHHLDSCNKYNVIQNEVNNKKNSRKFIAVQESGAPKLIHAAQNKRIGTLYL</sequence>
<evidence type="ECO:0000313" key="4">
    <source>
        <dbReference type="Proteomes" id="UP000694941"/>
    </source>
</evidence>
<evidence type="ECO:0000259" key="3">
    <source>
        <dbReference type="Pfam" id="PF12736"/>
    </source>
</evidence>
<keyword evidence="1" id="KW-0597">Phosphoprotein</keyword>
<feature type="region of interest" description="Disordered" evidence="2">
    <location>
        <begin position="365"/>
        <end position="396"/>
    </location>
</feature>
<name>A0ABM1BHI2_LIMPO</name>
<feature type="region of interest" description="Disordered" evidence="2">
    <location>
        <begin position="448"/>
        <end position="471"/>
    </location>
</feature>
<feature type="domain" description="CABIT" evidence="3">
    <location>
        <begin position="31"/>
        <end position="283"/>
    </location>
</feature>
<feature type="compositionally biased region" description="Low complexity" evidence="2">
    <location>
        <begin position="636"/>
        <end position="648"/>
    </location>
</feature>
<organism evidence="4 5">
    <name type="scientific">Limulus polyphemus</name>
    <name type="common">Atlantic horseshoe crab</name>
    <dbReference type="NCBI Taxonomy" id="6850"/>
    <lineage>
        <taxon>Eukaryota</taxon>
        <taxon>Metazoa</taxon>
        <taxon>Ecdysozoa</taxon>
        <taxon>Arthropoda</taxon>
        <taxon>Chelicerata</taxon>
        <taxon>Merostomata</taxon>
        <taxon>Xiphosura</taxon>
        <taxon>Limulidae</taxon>
        <taxon>Limulus</taxon>
    </lineage>
</organism>